<gene>
    <name evidence="2" type="ORF">A4X13_0g7194</name>
</gene>
<evidence type="ECO:0000256" key="1">
    <source>
        <dbReference type="SAM" id="MobiDB-lite"/>
    </source>
</evidence>
<reference evidence="2" key="1">
    <citation type="submission" date="2016-04" db="EMBL/GenBank/DDBJ databases">
        <authorList>
            <person name="Nguyen H.D."/>
            <person name="Samba Siva P."/>
            <person name="Cullis J."/>
            <person name="Levesque C.A."/>
            <person name="Hambleton S."/>
        </authorList>
    </citation>
    <scope>NUCLEOTIDE SEQUENCE</scope>
    <source>
        <strain evidence="2">DAOMC 236416</strain>
    </source>
</reference>
<name>A0A177T6J5_9BASI</name>
<sequence length="291" mass="30642">MGDFNVRLGPMLGASGSAAPLGRYHALALWMSFATPLTPRSISLTHQRSESTAITQLFISVSPSNKPPPTQQLRPTMDCLPSTTTQVARPKPRPYDRANHPDSSDEDDLTASASSAKKAANELGSSSPSDATDPIKQLNNGSGRRSIIASRAGQPSLSSSLRKISQPKGVPSKGSPATLIITSVFSRAVASPSFVMGSPPPPSQRLREASHPSSIHSNDDGITQREVGTSAEGRIDFTDADESQSSVSSTSTHKRKDSSPAAALESATIAWKQAQKTAADQKAAAEEGIEW</sequence>
<feature type="compositionally biased region" description="Basic and acidic residues" evidence="1">
    <location>
        <begin position="93"/>
        <end position="103"/>
    </location>
</feature>
<evidence type="ECO:0000313" key="2">
    <source>
        <dbReference type="EMBL" id="KAE8241939.1"/>
    </source>
</evidence>
<dbReference type="AlphaFoldDB" id="A0A177T6J5"/>
<keyword evidence="3" id="KW-1185">Reference proteome</keyword>
<reference evidence="2" key="2">
    <citation type="journal article" date="2019" name="IMA Fungus">
        <title>Genome sequencing and comparison of five Tilletia species to identify candidate genes for the detection of regulated species infecting wheat.</title>
        <authorList>
            <person name="Nguyen H.D.T."/>
            <person name="Sultana T."/>
            <person name="Kesanakurti P."/>
            <person name="Hambleton S."/>
        </authorList>
    </citation>
    <scope>NUCLEOTIDE SEQUENCE</scope>
    <source>
        <strain evidence="2">DAOMC 236416</strain>
    </source>
</reference>
<feature type="compositionally biased region" description="Polar residues" evidence="1">
    <location>
        <begin position="153"/>
        <end position="163"/>
    </location>
</feature>
<proteinExistence type="predicted"/>
<comment type="caution">
    <text evidence="2">The sequence shown here is derived from an EMBL/GenBank/DDBJ whole genome shotgun (WGS) entry which is preliminary data.</text>
</comment>
<feature type="region of interest" description="Disordered" evidence="1">
    <location>
        <begin position="192"/>
        <end position="264"/>
    </location>
</feature>
<dbReference type="EMBL" id="LWDF02000829">
    <property type="protein sequence ID" value="KAE8241939.1"/>
    <property type="molecule type" value="Genomic_DNA"/>
</dbReference>
<evidence type="ECO:0000313" key="3">
    <source>
        <dbReference type="Proteomes" id="UP000077521"/>
    </source>
</evidence>
<feature type="region of interest" description="Disordered" evidence="1">
    <location>
        <begin position="60"/>
        <end position="176"/>
    </location>
</feature>
<organism evidence="2 3">
    <name type="scientific">Tilletia indica</name>
    <dbReference type="NCBI Taxonomy" id="43049"/>
    <lineage>
        <taxon>Eukaryota</taxon>
        <taxon>Fungi</taxon>
        <taxon>Dikarya</taxon>
        <taxon>Basidiomycota</taxon>
        <taxon>Ustilaginomycotina</taxon>
        <taxon>Exobasidiomycetes</taxon>
        <taxon>Tilletiales</taxon>
        <taxon>Tilletiaceae</taxon>
        <taxon>Tilletia</taxon>
    </lineage>
</organism>
<protein>
    <submittedName>
        <fullName evidence="2">Uncharacterized protein</fullName>
    </submittedName>
</protein>
<accession>A0A177T6J5</accession>
<dbReference type="Proteomes" id="UP000077521">
    <property type="component" value="Unassembled WGS sequence"/>
</dbReference>